<dbReference type="Gene3D" id="1.50.10.150">
    <property type="entry name" value="Voltage-dependent anion channel"/>
    <property type="match status" value="1"/>
</dbReference>
<feature type="transmembrane region" description="Helical" evidence="5">
    <location>
        <begin position="99"/>
        <end position="117"/>
    </location>
</feature>
<dbReference type="CDD" id="cd09319">
    <property type="entry name" value="TDT_like_1"/>
    <property type="match status" value="1"/>
</dbReference>
<evidence type="ECO:0000256" key="3">
    <source>
        <dbReference type="ARBA" id="ARBA00022989"/>
    </source>
</evidence>
<feature type="transmembrane region" description="Helical" evidence="5">
    <location>
        <begin position="20"/>
        <end position="37"/>
    </location>
</feature>
<feature type="transmembrane region" description="Helical" evidence="5">
    <location>
        <begin position="261"/>
        <end position="286"/>
    </location>
</feature>
<sequence length="322" mass="34128">MSGTSALRTRWAQRPPATGAAVMATGILSIGLHQTGYELLSRIALLLAGVAWLGVAAVIALRLLGARLEWPVNSPAALAVVPATTVLGTRFSLLGRQQLAEALFVLALVLWAVLVLPAVQDWERGMPGVVFLGCVAAEAIAVLGAVLAAALRVPWLAHLALVFFWFGLVFYLIGLWCFDRRQVAVGAGDQWVAGGALALSAVAGTLLIRAAHSGLYLWNVDDTDVLRSVTIALFALAFVWYCVLATAELRRPRPGYDARRWSTVFPMGMTAVAALSVAGALNASWLRGPGQVLLWIAVAVWCAVLVGAAWSLAGSVRSTARR</sequence>
<evidence type="ECO:0000256" key="5">
    <source>
        <dbReference type="SAM" id="Phobius"/>
    </source>
</evidence>
<dbReference type="EMBL" id="JAVREY010000002">
    <property type="protein sequence ID" value="MDT0461785.1"/>
    <property type="molecule type" value="Genomic_DNA"/>
</dbReference>
<evidence type="ECO:0000256" key="2">
    <source>
        <dbReference type="ARBA" id="ARBA00022692"/>
    </source>
</evidence>
<reference evidence="7" key="1">
    <citation type="submission" date="2023-07" db="EMBL/GenBank/DDBJ databases">
        <title>30 novel species of actinomycetes from the DSMZ collection.</title>
        <authorList>
            <person name="Nouioui I."/>
        </authorList>
    </citation>
    <scope>NUCLEOTIDE SEQUENCE [LARGE SCALE GENOMIC DNA]</scope>
    <source>
        <strain evidence="7">DSM 41699</strain>
    </source>
</reference>
<comment type="caution">
    <text evidence="6">The sequence shown here is derived from an EMBL/GenBank/DDBJ whole genome shotgun (WGS) entry which is preliminary data.</text>
</comment>
<keyword evidence="2 5" id="KW-0812">Transmembrane</keyword>
<evidence type="ECO:0000256" key="4">
    <source>
        <dbReference type="ARBA" id="ARBA00023136"/>
    </source>
</evidence>
<protein>
    <submittedName>
        <fullName evidence="6">Tellurite resistance/C4-dicarboxylate transporter family protein</fullName>
    </submittedName>
</protein>
<feature type="transmembrane region" description="Helical" evidence="5">
    <location>
        <begin position="231"/>
        <end position="249"/>
    </location>
</feature>
<keyword evidence="4 5" id="KW-0472">Membrane</keyword>
<evidence type="ECO:0000313" key="7">
    <source>
        <dbReference type="Proteomes" id="UP001183809"/>
    </source>
</evidence>
<name>A0ABU2TLG6_9ACTN</name>
<gene>
    <name evidence="6" type="ORF">RM764_01995</name>
</gene>
<proteinExistence type="predicted"/>
<dbReference type="Pfam" id="PF03595">
    <property type="entry name" value="SLAC1"/>
    <property type="match status" value="1"/>
</dbReference>
<feature type="transmembrane region" description="Helical" evidence="5">
    <location>
        <begin position="292"/>
        <end position="313"/>
    </location>
</feature>
<feature type="transmembrane region" description="Helical" evidence="5">
    <location>
        <begin position="129"/>
        <end position="149"/>
    </location>
</feature>
<feature type="transmembrane region" description="Helical" evidence="5">
    <location>
        <begin position="155"/>
        <end position="178"/>
    </location>
</feature>
<evidence type="ECO:0000256" key="1">
    <source>
        <dbReference type="ARBA" id="ARBA00004141"/>
    </source>
</evidence>
<keyword evidence="3 5" id="KW-1133">Transmembrane helix</keyword>
<accession>A0ABU2TLG6</accession>
<organism evidence="6 7">
    <name type="scientific">Streptomyces gibsoniae</name>
    <dbReference type="NCBI Taxonomy" id="3075529"/>
    <lineage>
        <taxon>Bacteria</taxon>
        <taxon>Bacillati</taxon>
        <taxon>Actinomycetota</taxon>
        <taxon>Actinomycetes</taxon>
        <taxon>Kitasatosporales</taxon>
        <taxon>Streptomycetaceae</taxon>
        <taxon>Streptomyces</taxon>
    </lineage>
</organism>
<feature type="transmembrane region" description="Helical" evidence="5">
    <location>
        <begin position="43"/>
        <end position="64"/>
    </location>
</feature>
<dbReference type="InterPro" id="IPR004695">
    <property type="entry name" value="SLAC1/Mae1/Ssu1/TehA"/>
</dbReference>
<feature type="transmembrane region" description="Helical" evidence="5">
    <location>
        <begin position="190"/>
        <end position="211"/>
    </location>
</feature>
<dbReference type="InterPro" id="IPR038665">
    <property type="entry name" value="Voltage-dep_anion_channel_sf"/>
</dbReference>
<evidence type="ECO:0000313" key="6">
    <source>
        <dbReference type="EMBL" id="MDT0461785.1"/>
    </source>
</evidence>
<dbReference type="RefSeq" id="WP_311691147.1">
    <property type="nucleotide sequence ID" value="NZ_JAVREY010000002.1"/>
</dbReference>
<comment type="subcellular location">
    <subcellularLocation>
        <location evidence="1">Membrane</location>
        <topology evidence="1">Multi-pass membrane protein</topology>
    </subcellularLocation>
</comment>
<dbReference type="Proteomes" id="UP001183809">
    <property type="component" value="Unassembled WGS sequence"/>
</dbReference>
<keyword evidence="7" id="KW-1185">Reference proteome</keyword>